<dbReference type="Pfam" id="PF26639">
    <property type="entry name" value="Het-6_barrel"/>
    <property type="match status" value="1"/>
</dbReference>
<evidence type="ECO:0000313" key="3">
    <source>
        <dbReference type="Proteomes" id="UP000184330"/>
    </source>
</evidence>
<evidence type="ECO:0000313" key="2">
    <source>
        <dbReference type="EMBL" id="CZR59328.1"/>
    </source>
</evidence>
<evidence type="ECO:0000259" key="1">
    <source>
        <dbReference type="Pfam" id="PF06985"/>
    </source>
</evidence>
<dbReference type="Proteomes" id="UP000184330">
    <property type="component" value="Unassembled WGS sequence"/>
</dbReference>
<protein>
    <recommendedName>
        <fullName evidence="1">Heterokaryon incompatibility domain-containing protein</fullName>
    </recommendedName>
</protein>
<dbReference type="InterPro" id="IPR052895">
    <property type="entry name" value="HetReg/Transcr_Mod"/>
</dbReference>
<dbReference type="EMBL" id="FJOG01000013">
    <property type="protein sequence ID" value="CZR59328.1"/>
    <property type="molecule type" value="Genomic_DNA"/>
</dbReference>
<feature type="domain" description="Heterokaryon incompatibility" evidence="1">
    <location>
        <begin position="46"/>
        <end position="219"/>
    </location>
</feature>
<keyword evidence="3" id="KW-1185">Reference proteome</keyword>
<dbReference type="Pfam" id="PF06985">
    <property type="entry name" value="HET"/>
    <property type="match status" value="1"/>
</dbReference>
<accession>A0A1L7X2W6</accession>
<dbReference type="AlphaFoldDB" id="A0A1L7X2W6"/>
<dbReference type="PANTHER" id="PTHR24148:SF73">
    <property type="entry name" value="HET DOMAIN PROTEIN (AFU_ORTHOLOGUE AFUA_8G01020)"/>
    <property type="match status" value="1"/>
</dbReference>
<reference evidence="2 3" key="1">
    <citation type="submission" date="2016-03" db="EMBL/GenBank/DDBJ databases">
        <authorList>
            <person name="Ploux O."/>
        </authorList>
    </citation>
    <scope>NUCLEOTIDE SEQUENCE [LARGE SCALE GENOMIC DNA]</scope>
    <source>
        <strain evidence="2 3">UAMH 11012</strain>
    </source>
</reference>
<name>A0A1L7X2W6_9HELO</name>
<dbReference type="OrthoDB" id="3556254at2759"/>
<sequence>MTKATFAHSSLPHGRYFRALKLLPGAFEDPIQCELLTYELDTAPSYEPISYAWEDPTMSHEITCNGDSMSITKTLFQALRRFRQQAEPRLLWADGICINQSDDLEKGHQVGFMSNIYEHGSCTLIWLGEHDEHDEHDDCAMTESGCAETSFAMMKQLNRCIQSRIMDMDRTSDQHIFESMRRIPSMPPELVLWSEKRRRRCLQGFFKRPWFSRCWVVMEVGLSAQAKAFVGKASIQWSEIALYAEICAETLIVGDSSGTGMTSDLFDSVWSKIGRHESWINDKEVWILRELANYHYGSDALISLTILESSRLLHATIPQDHIFAFLGHPSLQGLIDADYTLSLSVIHLRMAEKILLESQGLDLLCFVDNAQDDLVSSASLPSWVPQWHRNITPCSPFHPDFTGLKVDRKEIIMDVSGNKLSVEALLVDKVDRHSQQFTPRDASLEGKSVGPNSHTVRSLYEIYQDALQSANVEIDENHWRFFIWTLVNGMYRIPKRIKQDFLAWCAETDPEFHKKATNDPYFDPEVEQMKLRPPDGHAYLAEMNINSGGREFFTTLGGSCGLGPGILEPGDVLVVVFGCGMPLLLRPTDMFGTYKLVGPCYVRELMWEGEDNFAATRWRDGLLKKEIICLV</sequence>
<organism evidence="2 3">
    <name type="scientific">Phialocephala subalpina</name>
    <dbReference type="NCBI Taxonomy" id="576137"/>
    <lineage>
        <taxon>Eukaryota</taxon>
        <taxon>Fungi</taxon>
        <taxon>Dikarya</taxon>
        <taxon>Ascomycota</taxon>
        <taxon>Pezizomycotina</taxon>
        <taxon>Leotiomycetes</taxon>
        <taxon>Helotiales</taxon>
        <taxon>Mollisiaceae</taxon>
        <taxon>Phialocephala</taxon>
        <taxon>Phialocephala fortinii species complex</taxon>
    </lineage>
</organism>
<proteinExistence type="predicted"/>
<gene>
    <name evidence="2" type="ORF">PAC_09220</name>
</gene>
<dbReference type="STRING" id="576137.A0A1L7X2W6"/>
<dbReference type="PANTHER" id="PTHR24148">
    <property type="entry name" value="ANKYRIN REPEAT DOMAIN-CONTAINING PROTEIN 39 HOMOLOG-RELATED"/>
    <property type="match status" value="1"/>
</dbReference>
<dbReference type="InterPro" id="IPR010730">
    <property type="entry name" value="HET"/>
</dbReference>